<dbReference type="eggNOG" id="COG0318">
    <property type="taxonomic scope" value="Bacteria"/>
</dbReference>
<dbReference type="SUPFAM" id="SSF56801">
    <property type="entry name" value="Acetyl-CoA synthetase-like"/>
    <property type="match status" value="1"/>
</dbReference>
<evidence type="ECO:0000256" key="3">
    <source>
        <dbReference type="ARBA" id="ARBA00051915"/>
    </source>
</evidence>
<organism evidence="8 9">
    <name type="scientific">Pseudooceanicola atlanticus</name>
    <dbReference type="NCBI Taxonomy" id="1461694"/>
    <lineage>
        <taxon>Bacteria</taxon>
        <taxon>Pseudomonadati</taxon>
        <taxon>Pseudomonadota</taxon>
        <taxon>Alphaproteobacteria</taxon>
        <taxon>Rhodobacterales</taxon>
        <taxon>Paracoccaceae</taxon>
        <taxon>Pseudooceanicola</taxon>
    </lineage>
</organism>
<dbReference type="InterPro" id="IPR025110">
    <property type="entry name" value="AMP-bd_C"/>
</dbReference>
<dbReference type="AlphaFoldDB" id="A0A0A0ELB9"/>
<feature type="domain" description="AMP-binding enzyme C-terminal" evidence="7">
    <location>
        <begin position="426"/>
        <end position="501"/>
    </location>
</feature>
<evidence type="ECO:0000256" key="1">
    <source>
        <dbReference type="ARBA" id="ARBA00006432"/>
    </source>
</evidence>
<dbReference type="InterPro" id="IPR020845">
    <property type="entry name" value="AMP-binding_CS"/>
</dbReference>
<dbReference type="OrthoDB" id="9803968at2"/>
<name>A0A0A0ELB9_9RHOB</name>
<reference evidence="8 9" key="1">
    <citation type="journal article" date="2015" name="Antonie Van Leeuwenhoek">
        <title>Pseudooceanicola atlanticus gen. nov. sp. nov., isolated from surface seawater of the Atlantic Ocean and reclassification of Oceanicola batsensis, Oceanicola marinus, Oceanicola nitratireducens, Oceanicola nanhaiensis, Oceanicola antarcticus and Oceanicola flagellatus, as Pseudooceanicola batsensis comb. nov., Pseudooceanicola marinus comb. nov., Pseudooceanicola nitratireducens comb. nov., Pseudooceanicola nanhaiensis comb. nov., Pseudooceanicola antarcticus comb. nov., and Pseudooceanicola flagellatus comb. nov.</title>
        <authorList>
            <person name="Lai Q."/>
            <person name="Li G."/>
            <person name="Liu X."/>
            <person name="Du Y."/>
            <person name="Sun F."/>
            <person name="Shao Z."/>
        </authorList>
    </citation>
    <scope>NUCLEOTIDE SEQUENCE [LARGE SCALE GENOMIC DNA]</scope>
    <source>
        <strain evidence="8 9">22II-s11g</strain>
    </source>
</reference>
<dbReference type="GO" id="GO:0016878">
    <property type="term" value="F:acid-thiol ligase activity"/>
    <property type="evidence" value="ECO:0007669"/>
    <property type="project" value="UniProtKB-ARBA"/>
</dbReference>
<dbReference type="Gene3D" id="3.30.300.30">
    <property type="match status" value="1"/>
</dbReference>
<evidence type="ECO:0000259" key="6">
    <source>
        <dbReference type="Pfam" id="PF00501"/>
    </source>
</evidence>
<keyword evidence="9" id="KW-1185">Reference proteome</keyword>
<evidence type="ECO:0000256" key="4">
    <source>
        <dbReference type="ARBA" id="ARBA00066616"/>
    </source>
</evidence>
<dbReference type="Pfam" id="PF00501">
    <property type="entry name" value="AMP-binding"/>
    <property type="match status" value="1"/>
</dbReference>
<evidence type="ECO:0000256" key="5">
    <source>
        <dbReference type="ARBA" id="ARBA00067668"/>
    </source>
</evidence>
<proteinExistence type="inferred from homology"/>
<comment type="caution">
    <text evidence="8">The sequence shown here is derived from an EMBL/GenBank/DDBJ whole genome shotgun (WGS) entry which is preliminary data.</text>
</comment>
<gene>
    <name evidence="8" type="ORF">ATO9_00180</name>
</gene>
<feature type="domain" description="AMP-dependent synthetase/ligase" evidence="6">
    <location>
        <begin position="13"/>
        <end position="376"/>
    </location>
</feature>
<dbReference type="PROSITE" id="PS00455">
    <property type="entry name" value="AMP_BINDING"/>
    <property type="match status" value="1"/>
</dbReference>
<protein>
    <recommendedName>
        <fullName evidence="5">3-methylmercaptopropionyl-CoA ligase</fullName>
        <ecNumber evidence="4">6.2.1.44</ecNumber>
    </recommendedName>
</protein>
<dbReference type="STRING" id="1461694.ATO9_00180"/>
<keyword evidence="2 8" id="KW-0436">Ligase</keyword>
<dbReference type="InterPro" id="IPR042099">
    <property type="entry name" value="ANL_N_sf"/>
</dbReference>
<evidence type="ECO:0000259" key="7">
    <source>
        <dbReference type="Pfam" id="PF13193"/>
    </source>
</evidence>
<dbReference type="InterPro" id="IPR050237">
    <property type="entry name" value="ATP-dep_AMP-bd_enzyme"/>
</dbReference>
<dbReference type="EMBL" id="AQQX01000001">
    <property type="protein sequence ID" value="KGM49962.1"/>
    <property type="molecule type" value="Genomic_DNA"/>
</dbReference>
<sequence>MPGLSLTQPIGKAASERPADLFTIFGDRRRSNADFADRITRLAGALRALGVGPGDRVAMLAANSDRYVEYVFATLWAGGVINPVNARWSAQEMAFSFTDSDTRMLLVDDSFAPMVAELRGLAPNLTHVIHAGDGAAPDGMLDYEDLIANHDPVDDAGRQGDDMAALLYTGGTTGRPKGVMLSHANIATGALAVSAAGGHGGDAPGLHVAPFFHIGGVGTIFQFAFRRAPQVITPAFDPGETLRLIEAEKIGDLFVVPTMLRWLLDHPDVASRDLTSLISIRYGAAPIDTALLARAMSAIPSAGFTQLYGQTEFSPVVSCLPPKDHLGEGAAERLTSVGRPIATATVRIVDPDRRDLPVGAVGEIVVRGPQIMLGYWNRPEETEAVLDNGWLHTGDAGFMDAAGYLHIVDRVKDMIVSGGENVYSAEVENALSTMPGVAACAIVAAPDEDFGERVHAVIVPAGEAEITLDAVRAHCRQTIAGYKAPRSISLVDNLPLSPAGKVLKHVLRAELKDA</sequence>
<dbReference type="PANTHER" id="PTHR43767:SF1">
    <property type="entry name" value="NONRIBOSOMAL PEPTIDE SYNTHASE PES1 (EUROFUNG)-RELATED"/>
    <property type="match status" value="1"/>
</dbReference>
<accession>A0A0A0ELB9</accession>
<dbReference type="NCBIfam" id="NF004837">
    <property type="entry name" value="PRK06187.1"/>
    <property type="match status" value="1"/>
</dbReference>
<comment type="similarity">
    <text evidence="1">Belongs to the ATP-dependent AMP-binding enzyme family.</text>
</comment>
<dbReference type="EC" id="6.2.1.44" evidence="4"/>
<dbReference type="InterPro" id="IPR045851">
    <property type="entry name" value="AMP-bd_C_sf"/>
</dbReference>
<dbReference type="RefSeq" id="WP_043743518.1">
    <property type="nucleotide sequence ID" value="NZ_AQQX01000001.1"/>
</dbReference>
<dbReference type="PANTHER" id="PTHR43767">
    <property type="entry name" value="LONG-CHAIN-FATTY-ACID--COA LIGASE"/>
    <property type="match status" value="1"/>
</dbReference>
<evidence type="ECO:0000313" key="9">
    <source>
        <dbReference type="Proteomes" id="UP000030004"/>
    </source>
</evidence>
<dbReference type="Proteomes" id="UP000030004">
    <property type="component" value="Unassembled WGS sequence"/>
</dbReference>
<dbReference type="Pfam" id="PF13193">
    <property type="entry name" value="AMP-binding_C"/>
    <property type="match status" value="1"/>
</dbReference>
<evidence type="ECO:0000256" key="2">
    <source>
        <dbReference type="ARBA" id="ARBA00022598"/>
    </source>
</evidence>
<evidence type="ECO:0000313" key="8">
    <source>
        <dbReference type="EMBL" id="KGM49962.1"/>
    </source>
</evidence>
<dbReference type="InterPro" id="IPR000873">
    <property type="entry name" value="AMP-dep_synth/lig_dom"/>
</dbReference>
<dbReference type="Gene3D" id="3.40.50.12780">
    <property type="entry name" value="N-terminal domain of ligase-like"/>
    <property type="match status" value="1"/>
</dbReference>
<comment type="catalytic activity">
    <reaction evidence="3">
        <text>3-(methylsulfanyl)propanoate + ATP + CoA = 3-(methylsulfanyl)propanoyl-CoA + AMP + diphosphate</text>
        <dbReference type="Rhea" id="RHEA:43052"/>
        <dbReference type="ChEBI" id="CHEBI:30616"/>
        <dbReference type="ChEBI" id="CHEBI:33019"/>
        <dbReference type="ChEBI" id="CHEBI:49016"/>
        <dbReference type="ChEBI" id="CHEBI:57287"/>
        <dbReference type="ChEBI" id="CHEBI:82815"/>
        <dbReference type="ChEBI" id="CHEBI:456215"/>
        <dbReference type="EC" id="6.2.1.44"/>
    </reaction>
    <physiologicalReaction direction="left-to-right" evidence="3">
        <dbReference type="Rhea" id="RHEA:43053"/>
    </physiologicalReaction>
</comment>
<dbReference type="FunFam" id="3.30.300.30:FF:000008">
    <property type="entry name" value="2,3-dihydroxybenzoate-AMP ligase"/>
    <property type="match status" value="1"/>
</dbReference>